<dbReference type="NCBIfam" id="TIGR03788">
    <property type="entry name" value="marine_srt_targ"/>
    <property type="match status" value="1"/>
</dbReference>
<dbReference type="PROSITE" id="PS51468">
    <property type="entry name" value="VIT"/>
    <property type="match status" value="1"/>
</dbReference>
<dbReference type="PROSITE" id="PS50234">
    <property type="entry name" value="VWFA"/>
    <property type="match status" value="1"/>
</dbReference>
<dbReference type="OrthoDB" id="9784383at2"/>
<evidence type="ECO:0000256" key="1">
    <source>
        <dbReference type="SAM" id="Phobius"/>
    </source>
</evidence>
<evidence type="ECO:0000259" key="3">
    <source>
        <dbReference type="PROSITE" id="PS51468"/>
    </source>
</evidence>
<dbReference type="SUPFAM" id="SSF53300">
    <property type="entry name" value="vWA-like"/>
    <property type="match status" value="1"/>
</dbReference>
<keyword evidence="1" id="KW-0472">Membrane</keyword>
<reference evidence="4 5" key="1">
    <citation type="submission" date="2018-03" db="EMBL/GenBank/DDBJ databases">
        <title>Marinobacter brunus sp. nov., a marine bacterium of Gamma-proteobacteria isolated from the surface seawater of the South China Sea.</title>
        <authorList>
            <person name="Cheng H."/>
            <person name="Wu Y.-H."/>
            <person name="Xamxidin M."/>
            <person name="Xu X.-W."/>
        </authorList>
    </citation>
    <scope>NUCLEOTIDE SEQUENCE [LARGE SCALE GENOMIC DNA]</scope>
    <source>
        <strain evidence="4 5">JCM 30472</strain>
    </source>
</reference>
<dbReference type="Pfam" id="PF13768">
    <property type="entry name" value="VWA_3"/>
    <property type="match status" value="1"/>
</dbReference>
<keyword evidence="1" id="KW-0812">Transmembrane</keyword>
<dbReference type="InterPro" id="IPR013694">
    <property type="entry name" value="VIT"/>
</dbReference>
<dbReference type="SMART" id="SM00327">
    <property type="entry name" value="VWA"/>
    <property type="match status" value="1"/>
</dbReference>
<proteinExistence type="predicted"/>
<name>A0A2T1KH84_9GAMM</name>
<dbReference type="Pfam" id="PF08487">
    <property type="entry name" value="VIT"/>
    <property type="match status" value="1"/>
</dbReference>
<organism evidence="4 5">
    <name type="scientific">Marinobacter halophilus</name>
    <dbReference type="NCBI Taxonomy" id="1323740"/>
    <lineage>
        <taxon>Bacteria</taxon>
        <taxon>Pseudomonadati</taxon>
        <taxon>Pseudomonadota</taxon>
        <taxon>Gammaproteobacteria</taxon>
        <taxon>Pseudomonadales</taxon>
        <taxon>Marinobacteraceae</taxon>
        <taxon>Marinobacter</taxon>
    </lineage>
</organism>
<protein>
    <submittedName>
        <fullName evidence="4">Marine proteobacterial sortase target protein</fullName>
    </submittedName>
</protein>
<dbReference type="EMBL" id="PXNN01000011">
    <property type="protein sequence ID" value="PSF08912.1"/>
    <property type="molecule type" value="Genomic_DNA"/>
</dbReference>
<evidence type="ECO:0000313" key="4">
    <source>
        <dbReference type="EMBL" id="PSF08912.1"/>
    </source>
</evidence>
<feature type="transmembrane region" description="Helical" evidence="1">
    <location>
        <begin position="685"/>
        <end position="706"/>
    </location>
</feature>
<evidence type="ECO:0000313" key="5">
    <source>
        <dbReference type="Proteomes" id="UP000238385"/>
    </source>
</evidence>
<dbReference type="InterPro" id="IPR002035">
    <property type="entry name" value="VWF_A"/>
</dbReference>
<accession>A0A2T1KH84</accession>
<keyword evidence="5" id="KW-1185">Reference proteome</keyword>
<sequence>MMLLSLLANPVARISIGRPKTIHTGTNRLRLLRLAEGVSLWLAVLMMLFVHPLYAEARPMDMEQPGQLYLMDDQNAWQQPALILDSDFNVQVSGMLAQTKLTRSFRNTSERWLEGIFVFPLPDNATVYGLTMTVAEREIVGRIEPKASARQTYERARAAGQHAATLEQQRPNLFTSRVANIPPGETVRVEIHYQQAVAYRHGEFELRLPTTLTPRYMPGEPITNPERQWQAGWAVPTSQVPDASDISPFTVRTTDVDAGSHRAGIELDIDSGLVLTDVTSPSHRLHVEIDGSRARVRPEQGKVLMDRDVIVRWRPVTGSEPSAAVFHQQWQGEDYLMAMVLPPDAVGPVLSRELTFVIDTSGSMAGDAIAQARSALLRGLNTLRPGDNFNVIQFNSQAHALFPQAVPAQGHYLARARHYVQGLQANGGTEMAGALSLSMSMDSGAPEAQVQQMVFITDGAVGNEAALFEQIRSGLNNRRLFTVGIGSAPNMHFLREAARWGRGDFTAIHTSAEIDQALNRLFAAMEAPVLTSLDVRWPDQGRPVEPVPLRPGDLFRGTPFMQVVRGLPAGGILEVAGKLPGGRSWNTRLDLARAAPASGLNRQWARGRIDELIDAARLQGAGPDRANIVDLSTRHSVISPFTSFVAVEPSRARPETETAGSEAVPTLLPAGGQPGMLRYPQTATFGPLFAVLGLVGLMFSLAIVMLNRRQFL</sequence>
<dbReference type="SMART" id="SM00609">
    <property type="entry name" value="VIT"/>
    <property type="match status" value="1"/>
</dbReference>
<dbReference type="Gene3D" id="3.40.50.410">
    <property type="entry name" value="von Willebrand factor, type A domain"/>
    <property type="match status" value="1"/>
</dbReference>
<keyword evidence="1" id="KW-1133">Transmembrane helix</keyword>
<dbReference type="PANTHER" id="PTHR45737:SF6">
    <property type="entry name" value="VON WILLEBRAND FACTOR A DOMAIN-CONTAINING PROTEIN 5A"/>
    <property type="match status" value="1"/>
</dbReference>
<dbReference type="Proteomes" id="UP000238385">
    <property type="component" value="Unassembled WGS sequence"/>
</dbReference>
<dbReference type="InterPro" id="IPR022440">
    <property type="entry name" value="CHP03788"/>
</dbReference>
<feature type="domain" description="VWFA" evidence="2">
    <location>
        <begin position="353"/>
        <end position="525"/>
    </location>
</feature>
<evidence type="ECO:0000259" key="2">
    <source>
        <dbReference type="PROSITE" id="PS50234"/>
    </source>
</evidence>
<feature type="domain" description="VIT" evidence="3">
    <location>
        <begin position="67"/>
        <end position="195"/>
    </location>
</feature>
<comment type="caution">
    <text evidence="4">The sequence shown here is derived from an EMBL/GenBank/DDBJ whole genome shotgun (WGS) entry which is preliminary data.</text>
</comment>
<dbReference type="AlphaFoldDB" id="A0A2T1KH84"/>
<dbReference type="PANTHER" id="PTHR45737">
    <property type="entry name" value="VON WILLEBRAND FACTOR A DOMAIN-CONTAINING PROTEIN 5A"/>
    <property type="match status" value="1"/>
</dbReference>
<gene>
    <name evidence="4" type="ORF">C7H08_09690</name>
</gene>
<dbReference type="InterPro" id="IPR036465">
    <property type="entry name" value="vWFA_dom_sf"/>
</dbReference>